<sequence length="318" mass="36316">MARPTKQGLDYFTIDVDFFQNRKVRKINRACGAASTAILICLLCNSYRDKGYYIEWDEDLPFDISDEVGVSEGAVKEVIAKAVQVGFFDEELYKRYSILTSEEIQRRFKSSTLKRSEIIINSDYWIIDGRNGVIDVKNSVNTDGSTQSKVKKSKVKESKEEGTAVPSGMTDEEIIVAADYIENVEKEKSCAKKEKVSIELPFAEEEFADLWKRWKEYKKREHRFQYKTADSEQSALKDLFNKSGRQLKYAVMIINKSISNGWKGFFPLKKEDYAEVSTGRGQGNSTGKSDLSNLKNLAENVMAGIESDNVPEYLRKRE</sequence>
<dbReference type="InterPro" id="IPR025400">
    <property type="entry name" value="Lin1244/Lin1753-like_N"/>
</dbReference>
<proteinExistence type="predicted"/>
<name>A0ABW6AWJ1_9SPHI</name>
<evidence type="ECO:0000313" key="4">
    <source>
        <dbReference type="Proteomes" id="UP001597560"/>
    </source>
</evidence>
<accession>A0ABW6AWJ1</accession>
<dbReference type="EMBL" id="JBHUPA010000002">
    <property type="protein sequence ID" value="MFD2961590.1"/>
    <property type="molecule type" value="Genomic_DNA"/>
</dbReference>
<feature type="domain" description="Lin1244/Lin1753-like N-terminal" evidence="2">
    <location>
        <begin position="11"/>
        <end position="104"/>
    </location>
</feature>
<reference evidence="4" key="1">
    <citation type="journal article" date="2019" name="Int. J. Syst. Evol. Microbiol.">
        <title>The Global Catalogue of Microorganisms (GCM) 10K type strain sequencing project: providing services to taxonomists for standard genome sequencing and annotation.</title>
        <authorList>
            <consortium name="The Broad Institute Genomics Platform"/>
            <consortium name="The Broad Institute Genome Sequencing Center for Infectious Disease"/>
            <person name="Wu L."/>
            <person name="Ma J."/>
        </authorList>
    </citation>
    <scope>NUCLEOTIDE SEQUENCE [LARGE SCALE GENOMIC DNA]</scope>
    <source>
        <strain evidence="4">KCTC 23098</strain>
    </source>
</reference>
<dbReference type="PANTHER" id="PTHR39196">
    <property type="entry name" value="PRIMOSOME, DNAD SUBUNIT"/>
    <property type="match status" value="1"/>
</dbReference>
<dbReference type="RefSeq" id="WP_377609799.1">
    <property type="nucleotide sequence ID" value="NZ_JBHUPA010000002.1"/>
</dbReference>
<dbReference type="Proteomes" id="UP001597560">
    <property type="component" value="Unassembled WGS sequence"/>
</dbReference>
<comment type="caution">
    <text evidence="3">The sequence shown here is derived from an EMBL/GenBank/DDBJ whole genome shotgun (WGS) entry which is preliminary data.</text>
</comment>
<protein>
    <submittedName>
        <fullName evidence="3">DUF4373 domain-containing protein</fullName>
    </submittedName>
</protein>
<feature type="region of interest" description="Disordered" evidence="1">
    <location>
        <begin position="143"/>
        <end position="164"/>
    </location>
</feature>
<evidence type="ECO:0000256" key="1">
    <source>
        <dbReference type="SAM" id="MobiDB-lite"/>
    </source>
</evidence>
<evidence type="ECO:0000259" key="2">
    <source>
        <dbReference type="Pfam" id="PF14297"/>
    </source>
</evidence>
<gene>
    <name evidence="3" type="ORF">ACFS6J_07335</name>
</gene>
<evidence type="ECO:0000313" key="3">
    <source>
        <dbReference type="EMBL" id="MFD2961590.1"/>
    </source>
</evidence>
<organism evidence="3 4">
    <name type="scientific">Olivibacter jilunii</name>
    <dbReference type="NCBI Taxonomy" id="985016"/>
    <lineage>
        <taxon>Bacteria</taxon>
        <taxon>Pseudomonadati</taxon>
        <taxon>Bacteroidota</taxon>
        <taxon>Sphingobacteriia</taxon>
        <taxon>Sphingobacteriales</taxon>
        <taxon>Sphingobacteriaceae</taxon>
        <taxon>Olivibacter</taxon>
    </lineage>
</organism>
<dbReference type="PANTHER" id="PTHR39196:SF1">
    <property type="entry name" value="PRIMOSOME, DNAD SUBUNIT"/>
    <property type="match status" value="1"/>
</dbReference>
<keyword evidence="4" id="KW-1185">Reference proteome</keyword>
<dbReference type="Pfam" id="PF14297">
    <property type="entry name" value="Lin1244_N"/>
    <property type="match status" value="1"/>
</dbReference>